<dbReference type="EMBL" id="JRAK01000050">
    <property type="protein sequence ID" value="KGN91216.1"/>
    <property type="molecule type" value="Genomic_DNA"/>
</dbReference>
<evidence type="ECO:0000313" key="1">
    <source>
        <dbReference type="EMBL" id="KGN91216.1"/>
    </source>
</evidence>
<dbReference type="Proteomes" id="UP000030146">
    <property type="component" value="Unassembled WGS sequence"/>
</dbReference>
<sequence>MIAVFFIITTSVVLVGWAMFAIISPPLCSIKLSKDCADTPQIERINIIDNIIFFIIPDFFDIDFQLP</sequence>
<evidence type="ECO:0000313" key="2">
    <source>
        <dbReference type="Proteomes" id="UP000030146"/>
    </source>
</evidence>
<name>A0A0A2FJE4_9PORP</name>
<dbReference type="AlphaFoldDB" id="A0A0A2FJE4"/>
<organism evidence="1 2">
    <name type="scientific">Porphyromonas gulae</name>
    <dbReference type="NCBI Taxonomy" id="111105"/>
    <lineage>
        <taxon>Bacteria</taxon>
        <taxon>Pseudomonadati</taxon>
        <taxon>Bacteroidota</taxon>
        <taxon>Bacteroidia</taxon>
        <taxon>Bacteroidales</taxon>
        <taxon>Porphyromonadaceae</taxon>
        <taxon>Porphyromonas</taxon>
    </lineage>
</organism>
<comment type="caution">
    <text evidence="1">The sequence shown here is derived from an EMBL/GenBank/DDBJ whole genome shotgun (WGS) entry which is preliminary data.</text>
</comment>
<gene>
    <name evidence="1" type="ORF">HR15_03145</name>
</gene>
<protein>
    <submittedName>
        <fullName evidence="1">Uncharacterized protein</fullName>
    </submittedName>
</protein>
<dbReference type="PATRIC" id="fig|111105.18.peg.2194"/>
<reference evidence="1 2" key="1">
    <citation type="submission" date="2014-08" db="EMBL/GenBank/DDBJ databases">
        <title>Porphyromonas gulae strain:COT-052_OH3439 Genome sequencing.</title>
        <authorList>
            <person name="Wallis C."/>
            <person name="Deusch O."/>
            <person name="O'Flynn C."/>
            <person name="Davis I."/>
            <person name="Jospin G."/>
            <person name="Darling A.E."/>
            <person name="Coil D.A."/>
            <person name="Alexiev A."/>
            <person name="Horsfall A."/>
            <person name="Kirkwood N."/>
            <person name="Harris S."/>
            <person name="Eisen J.A."/>
        </authorList>
    </citation>
    <scope>NUCLEOTIDE SEQUENCE [LARGE SCALE GENOMIC DNA]</scope>
    <source>
        <strain evidence="2">COT-052 OH3439</strain>
    </source>
</reference>
<proteinExistence type="predicted"/>
<accession>A0A0A2FJE4</accession>
<keyword evidence="2" id="KW-1185">Reference proteome</keyword>